<feature type="domain" description="Wall-associated receptor kinase C-terminal" evidence="9">
    <location>
        <begin position="155"/>
        <end position="246"/>
    </location>
</feature>
<comment type="caution">
    <text evidence="10">The sequence shown here is derived from an EMBL/GenBank/DDBJ whole genome shotgun (WGS) entry which is preliminary data.</text>
</comment>
<evidence type="ECO:0000256" key="6">
    <source>
        <dbReference type="ARBA" id="ARBA00048679"/>
    </source>
</evidence>
<evidence type="ECO:0000256" key="4">
    <source>
        <dbReference type="ARBA" id="ARBA00023180"/>
    </source>
</evidence>
<gene>
    <name evidence="10" type="ORF">ACH5RR_011683</name>
</gene>
<accession>A0ABD3A978</accession>
<dbReference type="InterPro" id="IPR032872">
    <property type="entry name" value="WAK_assoc_C"/>
</dbReference>
<dbReference type="AlphaFoldDB" id="A0ABD3A978"/>
<dbReference type="Pfam" id="PF14380">
    <property type="entry name" value="WAK_assoc"/>
    <property type="match status" value="1"/>
</dbReference>
<evidence type="ECO:0000313" key="11">
    <source>
        <dbReference type="Proteomes" id="UP001630127"/>
    </source>
</evidence>
<keyword evidence="11" id="KW-1185">Reference proteome</keyword>
<dbReference type="PANTHER" id="PTHR33138">
    <property type="entry name" value="OS01G0690200 PROTEIN"/>
    <property type="match status" value="1"/>
</dbReference>
<sequence length="262" mass="29284">MHPDQLFLILVSILILSPASVNAYDEQFETCYQPFSCFNLGSLGYPFWGGNRPQYCGHPGFELDCNQYVYDFPRIQILSITYKILKIDTTSHILTIAREDLANNTCPEKLLNTTIDLNLFNPVSTDGSLLYLFYGCALNLNSISTQRISNSSFVCRGEKRANTTNFFTTKQASNDYLFTVCKTFITVPVDNITTWASVVDLRRALAAGFSLTWMENNTICDLCSKSGGRCGSIPDSTTFACYCPDRPHQLTCNDDQPAGRAN</sequence>
<evidence type="ECO:0000259" key="8">
    <source>
        <dbReference type="Pfam" id="PF13947"/>
    </source>
</evidence>
<protein>
    <recommendedName>
        <fullName evidence="2">non-specific serine/threonine protein kinase</fullName>
        <ecNumber evidence="2">2.7.11.1</ecNumber>
    </recommendedName>
</protein>
<evidence type="ECO:0000256" key="2">
    <source>
        <dbReference type="ARBA" id="ARBA00012513"/>
    </source>
</evidence>
<dbReference type="Proteomes" id="UP001630127">
    <property type="component" value="Unassembled WGS sequence"/>
</dbReference>
<evidence type="ECO:0000256" key="3">
    <source>
        <dbReference type="ARBA" id="ARBA00022729"/>
    </source>
</evidence>
<reference evidence="10 11" key="1">
    <citation type="submission" date="2024-11" db="EMBL/GenBank/DDBJ databases">
        <title>A near-complete genome assembly of Cinchona calisaya.</title>
        <authorList>
            <person name="Lian D.C."/>
            <person name="Zhao X.W."/>
            <person name="Wei L."/>
        </authorList>
    </citation>
    <scope>NUCLEOTIDE SEQUENCE [LARGE SCALE GENOMIC DNA]</scope>
    <source>
        <tissue evidence="10">Nenye</tissue>
    </source>
</reference>
<feature type="chain" id="PRO_5044786108" description="non-specific serine/threonine protein kinase" evidence="7">
    <location>
        <begin position="24"/>
        <end position="262"/>
    </location>
</feature>
<evidence type="ECO:0000256" key="5">
    <source>
        <dbReference type="ARBA" id="ARBA00047899"/>
    </source>
</evidence>
<dbReference type="InterPro" id="IPR025287">
    <property type="entry name" value="WAK_GUB"/>
</dbReference>
<dbReference type="Pfam" id="PF13947">
    <property type="entry name" value="GUB_WAK_bind"/>
    <property type="match status" value="1"/>
</dbReference>
<evidence type="ECO:0000259" key="9">
    <source>
        <dbReference type="Pfam" id="PF14380"/>
    </source>
</evidence>
<keyword evidence="3 7" id="KW-0732">Signal</keyword>
<dbReference type="PANTHER" id="PTHR33138:SF72">
    <property type="entry name" value="WALL-ASSOCIATED RECEPTOR KINASE CARBOXY-TERMINAL PROTEIN"/>
    <property type="match status" value="1"/>
</dbReference>
<evidence type="ECO:0000256" key="1">
    <source>
        <dbReference type="ARBA" id="ARBA00004167"/>
    </source>
</evidence>
<dbReference type="GO" id="GO:0016020">
    <property type="term" value="C:membrane"/>
    <property type="evidence" value="ECO:0007669"/>
    <property type="project" value="UniProtKB-SubCell"/>
</dbReference>
<name>A0ABD3A978_9GENT</name>
<comment type="catalytic activity">
    <reaction evidence="6">
        <text>L-seryl-[protein] + ATP = O-phospho-L-seryl-[protein] + ADP + H(+)</text>
        <dbReference type="Rhea" id="RHEA:17989"/>
        <dbReference type="Rhea" id="RHEA-COMP:9863"/>
        <dbReference type="Rhea" id="RHEA-COMP:11604"/>
        <dbReference type="ChEBI" id="CHEBI:15378"/>
        <dbReference type="ChEBI" id="CHEBI:29999"/>
        <dbReference type="ChEBI" id="CHEBI:30616"/>
        <dbReference type="ChEBI" id="CHEBI:83421"/>
        <dbReference type="ChEBI" id="CHEBI:456216"/>
        <dbReference type="EC" id="2.7.11.1"/>
    </reaction>
</comment>
<feature type="signal peptide" evidence="7">
    <location>
        <begin position="1"/>
        <end position="23"/>
    </location>
</feature>
<proteinExistence type="predicted"/>
<comment type="subcellular location">
    <subcellularLocation>
        <location evidence="1">Membrane</location>
        <topology evidence="1">Single-pass membrane protein</topology>
    </subcellularLocation>
</comment>
<evidence type="ECO:0000256" key="7">
    <source>
        <dbReference type="SAM" id="SignalP"/>
    </source>
</evidence>
<dbReference type="EMBL" id="JBJUIK010000005">
    <property type="protein sequence ID" value="KAL3527027.1"/>
    <property type="molecule type" value="Genomic_DNA"/>
</dbReference>
<dbReference type="GO" id="GO:0004674">
    <property type="term" value="F:protein serine/threonine kinase activity"/>
    <property type="evidence" value="ECO:0007669"/>
    <property type="project" value="UniProtKB-EC"/>
</dbReference>
<dbReference type="EC" id="2.7.11.1" evidence="2"/>
<organism evidence="10 11">
    <name type="scientific">Cinchona calisaya</name>
    <dbReference type="NCBI Taxonomy" id="153742"/>
    <lineage>
        <taxon>Eukaryota</taxon>
        <taxon>Viridiplantae</taxon>
        <taxon>Streptophyta</taxon>
        <taxon>Embryophyta</taxon>
        <taxon>Tracheophyta</taxon>
        <taxon>Spermatophyta</taxon>
        <taxon>Magnoliopsida</taxon>
        <taxon>eudicotyledons</taxon>
        <taxon>Gunneridae</taxon>
        <taxon>Pentapetalae</taxon>
        <taxon>asterids</taxon>
        <taxon>lamiids</taxon>
        <taxon>Gentianales</taxon>
        <taxon>Rubiaceae</taxon>
        <taxon>Cinchonoideae</taxon>
        <taxon>Cinchoneae</taxon>
        <taxon>Cinchona</taxon>
    </lineage>
</organism>
<comment type="catalytic activity">
    <reaction evidence="5">
        <text>L-threonyl-[protein] + ATP = O-phospho-L-threonyl-[protein] + ADP + H(+)</text>
        <dbReference type="Rhea" id="RHEA:46608"/>
        <dbReference type="Rhea" id="RHEA-COMP:11060"/>
        <dbReference type="Rhea" id="RHEA-COMP:11605"/>
        <dbReference type="ChEBI" id="CHEBI:15378"/>
        <dbReference type="ChEBI" id="CHEBI:30013"/>
        <dbReference type="ChEBI" id="CHEBI:30616"/>
        <dbReference type="ChEBI" id="CHEBI:61977"/>
        <dbReference type="ChEBI" id="CHEBI:456216"/>
        <dbReference type="EC" id="2.7.11.1"/>
    </reaction>
</comment>
<evidence type="ECO:0000313" key="10">
    <source>
        <dbReference type="EMBL" id="KAL3527027.1"/>
    </source>
</evidence>
<keyword evidence="4" id="KW-0325">Glycoprotein</keyword>
<feature type="domain" description="Wall-associated receptor kinase galacturonan-binding" evidence="8">
    <location>
        <begin position="31"/>
        <end position="98"/>
    </location>
</feature>